<comment type="caution">
    <text evidence="3">The sequence shown here is derived from an EMBL/GenBank/DDBJ whole genome shotgun (WGS) entry which is preliminary data.</text>
</comment>
<gene>
    <name evidence="3" type="ORF">WJX73_006658</name>
</gene>
<protein>
    <recommendedName>
        <fullName evidence="2">LNS2/PITP domain-containing protein</fullName>
    </recommendedName>
</protein>
<proteinExistence type="predicted"/>
<dbReference type="SUPFAM" id="SSF56784">
    <property type="entry name" value="HAD-like"/>
    <property type="match status" value="1"/>
</dbReference>
<dbReference type="GO" id="GO:0031210">
    <property type="term" value="F:phosphatidylcholine binding"/>
    <property type="evidence" value="ECO:0007669"/>
    <property type="project" value="TreeGrafter"/>
</dbReference>
<accession>A0AAW1PBF0</accession>
<dbReference type="AlphaFoldDB" id="A0AAW1PBF0"/>
<feature type="compositionally biased region" description="Polar residues" evidence="1">
    <location>
        <begin position="770"/>
        <end position="786"/>
    </location>
</feature>
<feature type="region of interest" description="Disordered" evidence="1">
    <location>
        <begin position="770"/>
        <end position="845"/>
    </location>
</feature>
<dbReference type="EMBL" id="JALJOQ010000044">
    <property type="protein sequence ID" value="KAK9805362.1"/>
    <property type="molecule type" value="Genomic_DNA"/>
</dbReference>
<feature type="region of interest" description="Disordered" evidence="1">
    <location>
        <begin position="339"/>
        <end position="363"/>
    </location>
</feature>
<dbReference type="GO" id="GO:0008526">
    <property type="term" value="F:phosphatidylinositol transfer activity"/>
    <property type="evidence" value="ECO:0007669"/>
    <property type="project" value="TreeGrafter"/>
</dbReference>
<sequence length="862" mass="92759">MGVCSSKPDVQGAPERTQPGADNKANGAAPLAPPISKQTSNSGKGAASPPQKAAPSVTTREAPEVPVGNLPVRVIRDGQELGVAATMSEAGTLQFTISTDLEAAHRSFAQLQAVLKGKGAVTELENLSILQSMGLEVRYNDSHPFIGMLVLKLLRLEASEERAGKTYVKVRCEGDRTRPFYAKPEEDSPDSAVFENAQYCFVILHSNAVMLVKARDQDKGHFYGQAAVKVADLRQGTALQDFILHDTTDPARVVATVHAEVTYKWLRGTRDDGAYLGPSRLVMNKRKMRSMMAGIEYISQVNHWMMSHDNVWPARHSDGAGRAASGDHEEADLAGARSMSMGGESPVGALRTRSGSSGASTPLHRWNQSMGQAKQEAAPRSAAHQMNESTLLEALGPRAGDSSEVASLKESLLALMLTFQERMDGAEVVQQQQTSAIQDLFRTVDSKSENAPPASVAIDSAEPFISGTFEYGLGRGASKRKVYIFLSKSQDHDAGLHDASVSFAGVFTTDRSGRLKHVPIPSNIWATPGHYSVIGLLPDDHTYAKGSLFIVKPGTKAVVFDVDGTLTVGDIEVVTMFAIDALAVSTSAAQNLTHKYDLKQRKGALHVVRAWAAKGYQPIYLSGRQGSYFNLTQEWLVRHRYPPGPIHLTKTHLPTLPIYYSVGNFKVAYMEVLKARGLDIVAAYGNTTTDIRAYGAFGIPKERTYIIGPHGGKGGTVHVHNFTDHISDIFALADAEVPIPYTELLITAIPGYKQRTKRTASGADTITEADTSVADSLSKQSIMSVSTEDADDEDDDQEQVVTEAEEIDDDDDDEDATAERQSKAKNVIAPTTSAVGATQEGLQQGGNIVSRALSGVKSAVTG</sequence>
<dbReference type="InterPro" id="IPR023214">
    <property type="entry name" value="HAD_sf"/>
</dbReference>
<evidence type="ECO:0000259" key="2">
    <source>
        <dbReference type="SMART" id="SM00775"/>
    </source>
</evidence>
<dbReference type="InterPro" id="IPR001666">
    <property type="entry name" value="PI_transfer"/>
</dbReference>
<evidence type="ECO:0000313" key="3">
    <source>
        <dbReference type="EMBL" id="KAK9805362.1"/>
    </source>
</evidence>
<dbReference type="InterPro" id="IPR036412">
    <property type="entry name" value="HAD-like_sf"/>
</dbReference>
<dbReference type="PANTHER" id="PTHR10658:SF11">
    <property type="entry name" value="VIBRATOR, ISOFORM B"/>
    <property type="match status" value="1"/>
</dbReference>
<dbReference type="Gene3D" id="3.40.50.1000">
    <property type="entry name" value="HAD superfamily/HAD-like"/>
    <property type="match status" value="1"/>
</dbReference>
<dbReference type="GO" id="GO:0008525">
    <property type="term" value="F:phosphatidylcholine transporter activity"/>
    <property type="evidence" value="ECO:0007669"/>
    <property type="project" value="TreeGrafter"/>
</dbReference>
<feature type="compositionally biased region" description="Polar residues" evidence="1">
    <location>
        <begin position="353"/>
        <end position="363"/>
    </location>
</feature>
<dbReference type="GO" id="GO:0035091">
    <property type="term" value="F:phosphatidylinositol binding"/>
    <property type="evidence" value="ECO:0007669"/>
    <property type="project" value="TreeGrafter"/>
</dbReference>
<feature type="compositionally biased region" description="Acidic residues" evidence="1">
    <location>
        <begin position="788"/>
        <end position="816"/>
    </location>
</feature>
<dbReference type="SMART" id="SM00775">
    <property type="entry name" value="LNS2"/>
    <property type="match status" value="1"/>
</dbReference>
<feature type="domain" description="LNS2/PITP" evidence="2">
    <location>
        <begin position="558"/>
        <end position="716"/>
    </location>
</feature>
<dbReference type="PANTHER" id="PTHR10658">
    <property type="entry name" value="PHOSPHATIDYLINOSITOL TRANSFER PROTEIN"/>
    <property type="match status" value="1"/>
</dbReference>
<feature type="region of interest" description="Disordered" evidence="1">
    <location>
        <begin position="1"/>
        <end position="65"/>
    </location>
</feature>
<keyword evidence="4" id="KW-1185">Reference proteome</keyword>
<dbReference type="InterPro" id="IPR031315">
    <property type="entry name" value="LNS2/PITP"/>
</dbReference>
<organism evidence="3 4">
    <name type="scientific">Symbiochloris irregularis</name>
    <dbReference type="NCBI Taxonomy" id="706552"/>
    <lineage>
        <taxon>Eukaryota</taxon>
        <taxon>Viridiplantae</taxon>
        <taxon>Chlorophyta</taxon>
        <taxon>core chlorophytes</taxon>
        <taxon>Trebouxiophyceae</taxon>
        <taxon>Trebouxiales</taxon>
        <taxon>Trebouxiaceae</taxon>
        <taxon>Symbiochloris</taxon>
    </lineage>
</organism>
<dbReference type="Pfam" id="PF24694">
    <property type="entry name" value="LNS2_PITM1-3"/>
    <property type="match status" value="1"/>
</dbReference>
<dbReference type="GO" id="GO:0005737">
    <property type="term" value="C:cytoplasm"/>
    <property type="evidence" value="ECO:0007669"/>
    <property type="project" value="TreeGrafter"/>
</dbReference>
<dbReference type="Proteomes" id="UP001465755">
    <property type="component" value="Unassembled WGS sequence"/>
</dbReference>
<name>A0AAW1PBF0_9CHLO</name>
<reference evidence="3 4" key="1">
    <citation type="journal article" date="2024" name="Nat. Commun.">
        <title>Phylogenomics reveals the evolutionary origins of lichenization in chlorophyte algae.</title>
        <authorList>
            <person name="Puginier C."/>
            <person name="Libourel C."/>
            <person name="Otte J."/>
            <person name="Skaloud P."/>
            <person name="Haon M."/>
            <person name="Grisel S."/>
            <person name="Petersen M."/>
            <person name="Berrin J.G."/>
            <person name="Delaux P.M."/>
            <person name="Dal Grande F."/>
            <person name="Keller J."/>
        </authorList>
    </citation>
    <scope>NUCLEOTIDE SEQUENCE [LARGE SCALE GENOMIC DNA]</scope>
    <source>
        <strain evidence="3 4">SAG 2036</strain>
    </source>
</reference>
<evidence type="ECO:0000313" key="4">
    <source>
        <dbReference type="Proteomes" id="UP001465755"/>
    </source>
</evidence>
<evidence type="ECO:0000256" key="1">
    <source>
        <dbReference type="SAM" id="MobiDB-lite"/>
    </source>
</evidence>
<feature type="compositionally biased region" description="Polar residues" evidence="1">
    <location>
        <begin position="829"/>
        <end position="845"/>
    </location>
</feature>